<dbReference type="EC" id="2.7.1.26" evidence="14"/>
<evidence type="ECO:0000256" key="9">
    <source>
        <dbReference type="ARBA" id="ARBA00022827"/>
    </source>
</evidence>
<dbReference type="EMBL" id="CP098611">
    <property type="protein sequence ID" value="USR89966.1"/>
    <property type="molecule type" value="Genomic_DNA"/>
</dbReference>
<reference evidence="16" key="1">
    <citation type="submission" date="2022-06" db="EMBL/GenBank/DDBJ databases">
        <title>Genome sequence of Phormidium yuhuli AB48 isolated from an industrial photobioreactor environment.</title>
        <authorList>
            <person name="Qiu Y."/>
            <person name="Noonan A.J.C."/>
            <person name="Dofher K."/>
            <person name="Koch M."/>
            <person name="Kieft B."/>
            <person name="Lin X."/>
            <person name="Ziels R.M."/>
            <person name="Hallam S.J."/>
        </authorList>
    </citation>
    <scope>NUCLEOTIDE SEQUENCE</scope>
    <source>
        <strain evidence="16">AB48</strain>
    </source>
</reference>
<comment type="catalytic activity">
    <reaction evidence="12 14">
        <text>riboflavin + ATP = FMN + ADP + H(+)</text>
        <dbReference type="Rhea" id="RHEA:14357"/>
        <dbReference type="ChEBI" id="CHEBI:15378"/>
        <dbReference type="ChEBI" id="CHEBI:30616"/>
        <dbReference type="ChEBI" id="CHEBI:57986"/>
        <dbReference type="ChEBI" id="CHEBI:58210"/>
        <dbReference type="ChEBI" id="CHEBI:456216"/>
        <dbReference type="EC" id="2.7.1.26"/>
    </reaction>
</comment>
<name>A0ABY5ANN2_9CYAN</name>
<dbReference type="NCBIfam" id="NF004160">
    <property type="entry name" value="PRK05627.1-3"/>
    <property type="match status" value="1"/>
</dbReference>
<comment type="pathway">
    <text evidence="1 14">Cofactor biosynthesis; FAD biosynthesis; FAD from FMN: step 1/1.</text>
</comment>
<evidence type="ECO:0000256" key="14">
    <source>
        <dbReference type="PIRNR" id="PIRNR004491"/>
    </source>
</evidence>
<dbReference type="Pfam" id="PF06574">
    <property type="entry name" value="FAD_syn"/>
    <property type="match status" value="2"/>
</dbReference>
<evidence type="ECO:0000313" key="17">
    <source>
        <dbReference type="Proteomes" id="UP001056708"/>
    </source>
</evidence>
<evidence type="ECO:0000256" key="8">
    <source>
        <dbReference type="ARBA" id="ARBA00022777"/>
    </source>
</evidence>
<dbReference type="SMART" id="SM00904">
    <property type="entry name" value="Flavokinase"/>
    <property type="match status" value="1"/>
</dbReference>
<dbReference type="GO" id="GO:0008531">
    <property type="term" value="F:riboflavin kinase activity"/>
    <property type="evidence" value="ECO:0007669"/>
    <property type="project" value="UniProtKB-EC"/>
</dbReference>
<evidence type="ECO:0000256" key="1">
    <source>
        <dbReference type="ARBA" id="ARBA00004726"/>
    </source>
</evidence>
<dbReference type="Pfam" id="PF01687">
    <property type="entry name" value="Flavokinase"/>
    <property type="match status" value="1"/>
</dbReference>
<keyword evidence="5 14" id="KW-0808">Transferase</keyword>
<keyword evidence="10 14" id="KW-0067">ATP-binding</keyword>
<dbReference type="Gene3D" id="3.40.50.620">
    <property type="entry name" value="HUPs"/>
    <property type="match status" value="1"/>
</dbReference>
<comment type="similarity">
    <text evidence="14">Belongs to the ribF family.</text>
</comment>
<evidence type="ECO:0000259" key="15">
    <source>
        <dbReference type="SMART" id="SM00904"/>
    </source>
</evidence>
<dbReference type="InterPro" id="IPR002606">
    <property type="entry name" value="Riboflavin_kinase_bac"/>
</dbReference>
<keyword evidence="11" id="KW-0511">Multifunctional enzyme</keyword>
<dbReference type="PANTHER" id="PTHR22749">
    <property type="entry name" value="RIBOFLAVIN KINASE/FMN ADENYLYLTRANSFERASE"/>
    <property type="match status" value="1"/>
</dbReference>
<dbReference type="NCBIfam" id="TIGR00083">
    <property type="entry name" value="ribF"/>
    <property type="match status" value="1"/>
</dbReference>
<keyword evidence="17" id="KW-1185">Reference proteome</keyword>
<keyword evidence="3 14" id="KW-0285">Flavoprotein</keyword>
<dbReference type="InterPro" id="IPR015865">
    <property type="entry name" value="Riboflavin_kinase_bac/euk"/>
</dbReference>
<dbReference type="EC" id="2.7.7.2" evidence="14"/>
<dbReference type="CDD" id="cd02064">
    <property type="entry name" value="FAD_synthetase_N"/>
    <property type="match status" value="1"/>
</dbReference>
<evidence type="ECO:0000256" key="4">
    <source>
        <dbReference type="ARBA" id="ARBA00022643"/>
    </source>
</evidence>
<evidence type="ECO:0000256" key="10">
    <source>
        <dbReference type="ARBA" id="ARBA00022840"/>
    </source>
</evidence>
<evidence type="ECO:0000256" key="11">
    <source>
        <dbReference type="ARBA" id="ARBA00023268"/>
    </source>
</evidence>
<evidence type="ECO:0000256" key="2">
    <source>
        <dbReference type="ARBA" id="ARBA00005201"/>
    </source>
</evidence>
<dbReference type="InterPro" id="IPR014729">
    <property type="entry name" value="Rossmann-like_a/b/a_fold"/>
</dbReference>
<evidence type="ECO:0000313" key="16">
    <source>
        <dbReference type="EMBL" id="USR89966.1"/>
    </source>
</evidence>
<dbReference type="SUPFAM" id="SSF52374">
    <property type="entry name" value="Nucleotidylyl transferase"/>
    <property type="match status" value="1"/>
</dbReference>
<keyword evidence="8 14" id="KW-0418">Kinase</keyword>
<dbReference type="PANTHER" id="PTHR22749:SF6">
    <property type="entry name" value="RIBOFLAVIN KINASE"/>
    <property type="match status" value="1"/>
</dbReference>
<keyword evidence="4 14" id="KW-0288">FMN</keyword>
<dbReference type="Gene3D" id="2.40.30.30">
    <property type="entry name" value="Riboflavin kinase-like"/>
    <property type="match status" value="1"/>
</dbReference>
<dbReference type="PIRSF" id="PIRSF004491">
    <property type="entry name" value="FAD_Synth"/>
    <property type="match status" value="1"/>
</dbReference>
<evidence type="ECO:0000256" key="12">
    <source>
        <dbReference type="ARBA" id="ARBA00047880"/>
    </source>
</evidence>
<dbReference type="SUPFAM" id="SSF82114">
    <property type="entry name" value="Riboflavin kinase-like"/>
    <property type="match status" value="1"/>
</dbReference>
<dbReference type="RefSeq" id="WP_252661416.1">
    <property type="nucleotide sequence ID" value="NZ_CP098611.1"/>
</dbReference>
<evidence type="ECO:0000256" key="7">
    <source>
        <dbReference type="ARBA" id="ARBA00022741"/>
    </source>
</evidence>
<comment type="catalytic activity">
    <reaction evidence="13 14">
        <text>FMN + ATP + H(+) = FAD + diphosphate</text>
        <dbReference type="Rhea" id="RHEA:17237"/>
        <dbReference type="ChEBI" id="CHEBI:15378"/>
        <dbReference type="ChEBI" id="CHEBI:30616"/>
        <dbReference type="ChEBI" id="CHEBI:33019"/>
        <dbReference type="ChEBI" id="CHEBI:57692"/>
        <dbReference type="ChEBI" id="CHEBI:58210"/>
        <dbReference type="EC" id="2.7.7.2"/>
    </reaction>
</comment>
<protein>
    <recommendedName>
        <fullName evidence="14">Riboflavin biosynthesis protein</fullName>
    </recommendedName>
    <domain>
        <recommendedName>
            <fullName evidence="14">Riboflavin kinase</fullName>
            <ecNumber evidence="14">2.7.1.26</ecNumber>
        </recommendedName>
        <alternativeName>
            <fullName evidence="14">Flavokinase</fullName>
        </alternativeName>
    </domain>
    <domain>
        <recommendedName>
            <fullName evidence="14">FMN adenylyltransferase</fullName>
            <ecNumber evidence="14">2.7.7.2</ecNumber>
        </recommendedName>
        <alternativeName>
            <fullName evidence="14">FAD pyrophosphorylase</fullName>
        </alternativeName>
        <alternativeName>
            <fullName evidence="14">FAD synthase</fullName>
        </alternativeName>
    </domain>
</protein>
<dbReference type="InterPro" id="IPR023468">
    <property type="entry name" value="Riboflavin_kinase"/>
</dbReference>
<keyword evidence="6 14" id="KW-0548">Nucleotidyltransferase</keyword>
<dbReference type="InterPro" id="IPR023465">
    <property type="entry name" value="Riboflavin_kinase_dom_sf"/>
</dbReference>
<evidence type="ECO:0000256" key="6">
    <source>
        <dbReference type="ARBA" id="ARBA00022695"/>
    </source>
</evidence>
<dbReference type="InterPro" id="IPR015864">
    <property type="entry name" value="FAD_synthase"/>
</dbReference>
<proteinExistence type="inferred from homology"/>
<evidence type="ECO:0000256" key="3">
    <source>
        <dbReference type="ARBA" id="ARBA00022630"/>
    </source>
</evidence>
<organism evidence="16 17">
    <name type="scientific">Phormidium yuhuli AB48</name>
    <dbReference type="NCBI Taxonomy" id="2940671"/>
    <lineage>
        <taxon>Bacteria</taxon>
        <taxon>Bacillati</taxon>
        <taxon>Cyanobacteriota</taxon>
        <taxon>Cyanophyceae</taxon>
        <taxon>Oscillatoriophycideae</taxon>
        <taxon>Oscillatoriales</taxon>
        <taxon>Oscillatoriaceae</taxon>
        <taxon>Phormidium</taxon>
        <taxon>Phormidium yuhuli</taxon>
    </lineage>
</organism>
<dbReference type="Proteomes" id="UP001056708">
    <property type="component" value="Chromosome"/>
</dbReference>
<gene>
    <name evidence="16" type="ORF">NEA10_14025</name>
</gene>
<keyword evidence="7 14" id="KW-0547">Nucleotide-binding</keyword>
<evidence type="ECO:0000256" key="13">
    <source>
        <dbReference type="ARBA" id="ARBA00049494"/>
    </source>
</evidence>
<keyword evidence="9 14" id="KW-0274">FAD</keyword>
<comment type="pathway">
    <text evidence="2 14">Cofactor biosynthesis; FMN biosynthesis; FMN from riboflavin (ATP route): step 1/1.</text>
</comment>
<feature type="domain" description="Riboflavin kinase" evidence="15">
    <location>
        <begin position="202"/>
        <end position="327"/>
    </location>
</feature>
<accession>A0ABY5ANN2</accession>
<dbReference type="GO" id="GO:0003919">
    <property type="term" value="F:FMN adenylyltransferase activity"/>
    <property type="evidence" value="ECO:0007669"/>
    <property type="project" value="UniProtKB-EC"/>
</dbReference>
<sequence length="330" mass="36536">MWVTSSLTTALSPARVALGNFDGVHLGHQGVIAEILHDAPQRDLSLSQVRAEGLECEPSPRLSGDRTYATVVSFNPHPQEFFTGRARSLLTPVPEKVEQLRSLGVEQLVLLPFTAELARLTPEAFVAEVLQRHLQTQRVSVGENFHFGRNRSGNSASLRQIGQAYHMEACIAGLQYLEGHRISSSTIRQALASGDVTQANCLLGRPYQLQGTVELGQQLGRTLGFPTANLALPADKFLPRWGVYSVWAQLEDGCKWPAVMNLGCRPTVAGDRPTVEVHLLDWQGDLYHHSLTVHLMTYLRPERQFSSLDALKAQIHQDCQTARSHLQSRP</sequence>
<evidence type="ECO:0000256" key="5">
    <source>
        <dbReference type="ARBA" id="ARBA00022679"/>
    </source>
</evidence>